<reference evidence="7 8" key="1">
    <citation type="submission" date="2016-11" db="EMBL/GenBank/DDBJ databases">
        <authorList>
            <person name="Jaros S."/>
            <person name="Januszkiewicz K."/>
            <person name="Wedrychowicz H."/>
        </authorList>
    </citation>
    <scope>NUCLEOTIDE SEQUENCE [LARGE SCALE GENOMIC DNA]</scope>
    <source>
        <strain evidence="7 8">DSM 14501</strain>
    </source>
</reference>
<dbReference type="InterPro" id="IPR002052">
    <property type="entry name" value="DNA_methylase_N6_adenine_CS"/>
</dbReference>
<protein>
    <recommendedName>
        <fullName evidence="1">site-specific DNA-methyltransferase (adenine-specific)</fullName>
        <ecNumber evidence="1">2.1.1.72</ecNumber>
    </recommendedName>
</protein>
<evidence type="ECO:0000259" key="6">
    <source>
        <dbReference type="Pfam" id="PF07669"/>
    </source>
</evidence>
<comment type="catalytic activity">
    <reaction evidence="5">
        <text>a 2'-deoxyadenosine in DNA + S-adenosyl-L-methionine = an N(6)-methyl-2'-deoxyadenosine in DNA + S-adenosyl-L-homocysteine + H(+)</text>
        <dbReference type="Rhea" id="RHEA:15197"/>
        <dbReference type="Rhea" id="RHEA-COMP:12418"/>
        <dbReference type="Rhea" id="RHEA-COMP:12419"/>
        <dbReference type="ChEBI" id="CHEBI:15378"/>
        <dbReference type="ChEBI" id="CHEBI:57856"/>
        <dbReference type="ChEBI" id="CHEBI:59789"/>
        <dbReference type="ChEBI" id="CHEBI:90615"/>
        <dbReference type="ChEBI" id="CHEBI:90616"/>
        <dbReference type="EC" id="2.1.1.72"/>
    </reaction>
</comment>
<keyword evidence="3 7" id="KW-0808">Transferase</keyword>
<keyword evidence="8" id="KW-1185">Reference proteome</keyword>
<dbReference type="EC" id="2.1.1.72" evidence="1"/>
<organism evidence="7 8">
    <name type="scientific">Caminicella sporogenes DSM 14501</name>
    <dbReference type="NCBI Taxonomy" id="1121266"/>
    <lineage>
        <taxon>Bacteria</taxon>
        <taxon>Bacillati</taxon>
        <taxon>Bacillota</taxon>
        <taxon>Clostridia</taxon>
        <taxon>Peptostreptococcales</taxon>
        <taxon>Caminicellaceae</taxon>
        <taxon>Caminicella</taxon>
    </lineage>
</organism>
<evidence type="ECO:0000256" key="4">
    <source>
        <dbReference type="ARBA" id="ARBA00022691"/>
    </source>
</evidence>
<dbReference type="EMBL" id="FRAJ01000004">
    <property type="protein sequence ID" value="SHJ80288.1"/>
    <property type="molecule type" value="Genomic_DNA"/>
</dbReference>
<dbReference type="PANTHER" id="PTHR33841:SF1">
    <property type="entry name" value="DNA METHYLTRANSFERASE A"/>
    <property type="match status" value="1"/>
</dbReference>
<sequence length="1208" mass="142043">MNKSAIKSFAVRARKKLIEDITQKAYELGITKEEIMDIEKFEGGFKIKGRENSRIYKEYEIKQRERLIEKIKEKGFEQVIEEVAYTWFNRFIALRFMEVNDYLPIGVRVLSSVDKNKKEPDIIKEALNLVEELDLNREIVYRLQENNEIEDLYKYLLVKQCNQLGKIMPTVFEKIADYTELLLPDNLLAEGSVIRDLVESIDEEDYKDQVEIIGWLYQFYNQEKRDAIFDSSMSNRKKINKFDIPAATQIFTSKWIVKFIVENSLGRLWLESHPDEELKSKWKYYLEEAEQKPEVQKKLEELKNPNLSPEDIKILDPAMGSGHILVYAFDVLYDIYLKAGYPEREIPRLILEKNLYGLDIDDRAGQLATFALMMKARSKSRRIFRRTIQLNVCSIQESNGIPKEAIDYFVKEDEALRRNVEYLIEVFNDAKEYGSILEVKKIDFDVIKRRLEEIRDSETVNLFELQYKEVILEKLPPLIKQAKIMSNKYQILVTNPPYMGNGRMGEKLKGYIKQYYNGIKTDLFAVFIKKSIKWIEKTGFIGLVTPFVWWFIKSYEELRDYILKNTTITALVQLEYNAFEGATIPVGTFVLRNKLLNTKGQFIKLSEFKGIHNQPIKTLEAIKNPNVNYRYSCNQKGFEKIPGKPFAYWVTDRVIEVFANSSKLGDIAETRLGMATADNNRFLRYWSEVDYNKVGFGFKDREQAKESGLKWFPYNKGGDFRKWYGNNEYVVNWENDGQEIRNFKDEKTGRIKSHNYNLDYIFKSCITWSFISSTSFGVRFCEEGFLFDVGGSSMFLNNNYILYLCAFLNSKLTFDFLKIQNPTLNFQPGNLANLPIINDVSQSTKERIEQLAKICIEISKNDWDSFETSWDFKKHPLLAHKNDATTIEEAFNNWLEFTERQFNRLKAYEEELNRIFIEIYGLQDELTPEVEDKDITIRKADRERDIKSFISYAVGCMFGRYSLDEEGLIYAGGEFKDKFKIENGQLMINTKEGLKKSSIDVTMDNVIPITDDDYFEDDIVNRFVEFVKVAFGEKTLEENLDYIAETLGKKTNETSRQTIRRYFLKDFYKDHVKTYKKRPIYWLFDSGKENGFKALIYMHRYNSSTVARVRTDYLHKLQKKYEAEVKRLDILIESDISTKEKTAARRRKEKINRQIVECMTYDQVIAYIANKRIEIDLDDGVKVNYAKFQDIKISQLEEKKLPNLLAKI</sequence>
<accession>A0A1M6M9Z2</accession>
<gene>
    <name evidence="7" type="ORF">SAMN02745883_00448</name>
</gene>
<dbReference type="Proteomes" id="UP000184082">
    <property type="component" value="Unassembled WGS sequence"/>
</dbReference>
<dbReference type="Gene3D" id="3.40.50.150">
    <property type="entry name" value="Vaccinia Virus protein VP39"/>
    <property type="match status" value="1"/>
</dbReference>
<feature type="domain" description="Type II methyltransferase M.TaqI-like" evidence="6">
    <location>
        <begin position="353"/>
        <end position="579"/>
    </location>
</feature>
<dbReference type="NCBIfam" id="NF033452">
    <property type="entry name" value="BREX_1_MTaseX"/>
    <property type="match status" value="1"/>
</dbReference>
<evidence type="ECO:0000256" key="2">
    <source>
        <dbReference type="ARBA" id="ARBA00022603"/>
    </source>
</evidence>
<dbReference type="Pfam" id="PF07669">
    <property type="entry name" value="Eco57I"/>
    <property type="match status" value="1"/>
</dbReference>
<evidence type="ECO:0000256" key="1">
    <source>
        <dbReference type="ARBA" id="ARBA00011900"/>
    </source>
</evidence>
<dbReference type="GO" id="GO:0009007">
    <property type="term" value="F:site-specific DNA-methyltransferase (adenine-specific) activity"/>
    <property type="evidence" value="ECO:0007669"/>
    <property type="project" value="UniProtKB-EC"/>
</dbReference>
<dbReference type="RefSeq" id="WP_072965765.1">
    <property type="nucleotide sequence ID" value="NZ_FRAJ01000004.1"/>
</dbReference>
<name>A0A1M6M9Z2_9FIRM</name>
<dbReference type="PRINTS" id="PR00507">
    <property type="entry name" value="N12N6MTFRASE"/>
</dbReference>
<proteinExistence type="predicted"/>
<evidence type="ECO:0000313" key="7">
    <source>
        <dbReference type="EMBL" id="SHJ80288.1"/>
    </source>
</evidence>
<keyword evidence="4" id="KW-0949">S-adenosyl-L-methionine</keyword>
<keyword evidence="2 7" id="KW-0489">Methyltransferase</keyword>
<dbReference type="GO" id="GO:0032259">
    <property type="term" value="P:methylation"/>
    <property type="evidence" value="ECO:0007669"/>
    <property type="project" value="UniProtKB-KW"/>
</dbReference>
<dbReference type="InterPro" id="IPR029063">
    <property type="entry name" value="SAM-dependent_MTases_sf"/>
</dbReference>
<dbReference type="PANTHER" id="PTHR33841">
    <property type="entry name" value="DNA METHYLTRANSFERASE YEEA-RELATED"/>
    <property type="match status" value="1"/>
</dbReference>
<dbReference type="InterPro" id="IPR050953">
    <property type="entry name" value="N4_N6_ade-DNA_methylase"/>
</dbReference>
<dbReference type="AlphaFoldDB" id="A0A1M6M9Z2"/>
<dbReference type="GO" id="GO:0003676">
    <property type="term" value="F:nucleic acid binding"/>
    <property type="evidence" value="ECO:0007669"/>
    <property type="project" value="InterPro"/>
</dbReference>
<dbReference type="SUPFAM" id="SSF53335">
    <property type="entry name" value="S-adenosyl-L-methionine-dependent methyltransferases"/>
    <property type="match status" value="1"/>
</dbReference>
<dbReference type="PROSITE" id="PS00092">
    <property type="entry name" value="N6_MTASE"/>
    <property type="match status" value="1"/>
</dbReference>
<dbReference type="InterPro" id="IPR047939">
    <property type="entry name" value="BREX_1_PglX"/>
</dbReference>
<dbReference type="InterPro" id="IPR011639">
    <property type="entry name" value="MethylTrfase_TaqI-like_dom"/>
</dbReference>
<dbReference type="STRING" id="1121266.SAMN02745883_00448"/>
<evidence type="ECO:0000256" key="3">
    <source>
        <dbReference type="ARBA" id="ARBA00022679"/>
    </source>
</evidence>
<evidence type="ECO:0000256" key="5">
    <source>
        <dbReference type="ARBA" id="ARBA00047942"/>
    </source>
</evidence>
<evidence type="ECO:0000313" key="8">
    <source>
        <dbReference type="Proteomes" id="UP000184082"/>
    </source>
</evidence>
<dbReference type="GO" id="GO:0006304">
    <property type="term" value="P:DNA modification"/>
    <property type="evidence" value="ECO:0007669"/>
    <property type="project" value="InterPro"/>
</dbReference>